<dbReference type="STRING" id="6290.A0A0N4WL96"/>
<evidence type="ECO:0000313" key="3">
    <source>
        <dbReference type="WBParaSite" id="HPLM_0001191001-mRNA-1"/>
    </source>
</evidence>
<keyword evidence="2" id="KW-1185">Reference proteome</keyword>
<dbReference type="AlphaFoldDB" id="A0A0N4WL96"/>
<evidence type="ECO:0000313" key="1">
    <source>
        <dbReference type="EMBL" id="VDO44165.1"/>
    </source>
</evidence>
<accession>A0A0N4WL96</accession>
<proteinExistence type="predicted"/>
<dbReference type="PANTHER" id="PTHR10974">
    <property type="entry name" value="FI08016P-RELATED"/>
    <property type="match status" value="1"/>
</dbReference>
<dbReference type="PANTHER" id="PTHR10974:SF75">
    <property type="entry name" value="SULFATASE DOMAIN-CONTAINING PROTEIN"/>
    <property type="match status" value="1"/>
</dbReference>
<organism evidence="3">
    <name type="scientific">Haemonchus placei</name>
    <name type="common">Barber's pole worm</name>
    <dbReference type="NCBI Taxonomy" id="6290"/>
    <lineage>
        <taxon>Eukaryota</taxon>
        <taxon>Metazoa</taxon>
        <taxon>Ecdysozoa</taxon>
        <taxon>Nematoda</taxon>
        <taxon>Chromadorea</taxon>
        <taxon>Rhabditida</taxon>
        <taxon>Rhabditina</taxon>
        <taxon>Rhabditomorpha</taxon>
        <taxon>Strongyloidea</taxon>
        <taxon>Trichostrongylidae</taxon>
        <taxon>Haemonchus</taxon>
    </lineage>
</organism>
<dbReference type="EMBL" id="UZAF01017702">
    <property type="protein sequence ID" value="VDO44165.1"/>
    <property type="molecule type" value="Genomic_DNA"/>
</dbReference>
<gene>
    <name evidence="1" type="ORF">HPLM_LOCUS11902</name>
</gene>
<dbReference type="InterPro" id="IPR004245">
    <property type="entry name" value="DUF229"/>
</dbReference>
<evidence type="ECO:0000313" key="2">
    <source>
        <dbReference type="Proteomes" id="UP000268014"/>
    </source>
</evidence>
<protein>
    <submittedName>
        <fullName evidence="3">Transferrin-like domain-containing protein</fullName>
    </submittedName>
</protein>
<dbReference type="WBParaSite" id="HPLM_0001191001-mRNA-1">
    <property type="protein sequence ID" value="HPLM_0001191001-mRNA-1"/>
    <property type="gene ID" value="HPLM_0001191001"/>
</dbReference>
<dbReference type="Proteomes" id="UP000268014">
    <property type="component" value="Unassembled WGS sequence"/>
</dbReference>
<name>A0A0N4WL96_HAEPC</name>
<sequence>CIDYDGDNSYKLSNWTPIDRSVFECDFVETECRLKNETKRYIHIQVAEQKSETKTRLNPEVNPDVVLLVIDSVASTQLIRALPRTVNFLLHGMDAIEFRKFNKVGSNSRPNAFAALVGKYWNPELFLLEKDTFETALNPSRPSTC</sequence>
<reference evidence="1 2" key="2">
    <citation type="submission" date="2018-11" db="EMBL/GenBank/DDBJ databases">
        <authorList>
            <consortium name="Pathogen Informatics"/>
        </authorList>
    </citation>
    <scope>NUCLEOTIDE SEQUENCE [LARGE SCALE GENOMIC DNA]</scope>
    <source>
        <strain evidence="1 2">MHpl1</strain>
    </source>
</reference>
<reference evidence="3" key="1">
    <citation type="submission" date="2017-02" db="UniProtKB">
        <authorList>
            <consortium name="WormBaseParasite"/>
        </authorList>
    </citation>
    <scope>IDENTIFICATION</scope>
</reference>
<dbReference type="OrthoDB" id="5865359at2759"/>
<dbReference type="Pfam" id="PF02995">
    <property type="entry name" value="DUF229"/>
    <property type="match status" value="1"/>
</dbReference>
<dbReference type="GO" id="GO:0005615">
    <property type="term" value="C:extracellular space"/>
    <property type="evidence" value="ECO:0007669"/>
    <property type="project" value="TreeGrafter"/>
</dbReference>